<dbReference type="Proteomes" id="UP000325315">
    <property type="component" value="Unassembled WGS sequence"/>
</dbReference>
<organism evidence="1 2">
    <name type="scientific">Gossypium australe</name>
    <dbReference type="NCBI Taxonomy" id="47621"/>
    <lineage>
        <taxon>Eukaryota</taxon>
        <taxon>Viridiplantae</taxon>
        <taxon>Streptophyta</taxon>
        <taxon>Embryophyta</taxon>
        <taxon>Tracheophyta</taxon>
        <taxon>Spermatophyta</taxon>
        <taxon>Magnoliopsida</taxon>
        <taxon>eudicotyledons</taxon>
        <taxon>Gunneridae</taxon>
        <taxon>Pentapetalae</taxon>
        <taxon>rosids</taxon>
        <taxon>malvids</taxon>
        <taxon>Malvales</taxon>
        <taxon>Malvaceae</taxon>
        <taxon>Malvoideae</taxon>
        <taxon>Gossypium</taxon>
    </lineage>
</organism>
<name>A0A5B6X873_9ROSI</name>
<keyword evidence="2" id="KW-1185">Reference proteome</keyword>
<evidence type="ECO:0000313" key="2">
    <source>
        <dbReference type="Proteomes" id="UP000325315"/>
    </source>
</evidence>
<protein>
    <submittedName>
        <fullName evidence="1">1-aminocyclopropane-1-carboxylate oxidase-like protein</fullName>
    </submittedName>
</protein>
<proteinExistence type="predicted"/>
<dbReference type="OrthoDB" id="10473243at2759"/>
<comment type="caution">
    <text evidence="1">The sequence shown here is derived from an EMBL/GenBank/DDBJ whole genome shotgun (WGS) entry which is preliminary data.</text>
</comment>
<reference evidence="2" key="1">
    <citation type="journal article" date="2019" name="Plant Biotechnol. J.">
        <title>Genome sequencing of the Australian wild diploid species Gossypium australe highlights disease resistance and delayed gland morphogenesis.</title>
        <authorList>
            <person name="Cai Y."/>
            <person name="Cai X."/>
            <person name="Wang Q."/>
            <person name="Wang P."/>
            <person name="Zhang Y."/>
            <person name="Cai C."/>
            <person name="Xu Y."/>
            <person name="Wang K."/>
            <person name="Zhou Z."/>
            <person name="Wang C."/>
            <person name="Geng S."/>
            <person name="Li B."/>
            <person name="Dong Q."/>
            <person name="Hou Y."/>
            <person name="Wang H."/>
            <person name="Ai P."/>
            <person name="Liu Z."/>
            <person name="Yi F."/>
            <person name="Sun M."/>
            <person name="An G."/>
            <person name="Cheng J."/>
            <person name="Zhang Y."/>
            <person name="Shi Q."/>
            <person name="Xie Y."/>
            <person name="Shi X."/>
            <person name="Chang Y."/>
            <person name="Huang F."/>
            <person name="Chen Y."/>
            <person name="Hong S."/>
            <person name="Mi L."/>
            <person name="Sun Q."/>
            <person name="Zhang L."/>
            <person name="Zhou B."/>
            <person name="Peng R."/>
            <person name="Zhang X."/>
            <person name="Liu F."/>
        </authorList>
    </citation>
    <scope>NUCLEOTIDE SEQUENCE [LARGE SCALE GENOMIC DNA]</scope>
    <source>
        <strain evidence="2">cv. PA1801</strain>
    </source>
</reference>
<dbReference type="AlphaFoldDB" id="A0A5B6X873"/>
<gene>
    <name evidence="1" type="ORF">EPI10_033638</name>
</gene>
<sequence length="100" mass="10647">MLVGGIAAANKNDIDQHAVDIVCALNPNSGLLGLACERCKLEKPIHLQGLLRDGSNRFECGSAMTRGIAKNCEDGLTLLQDHDFGSILTETDNLEVAKAI</sequence>
<dbReference type="EMBL" id="SMMG02000001">
    <property type="protein sequence ID" value="KAA3490118.1"/>
    <property type="molecule type" value="Genomic_DNA"/>
</dbReference>
<accession>A0A5B6X873</accession>
<evidence type="ECO:0000313" key="1">
    <source>
        <dbReference type="EMBL" id="KAA3490118.1"/>
    </source>
</evidence>